<dbReference type="PANTHER" id="PTHR11070:SF48">
    <property type="entry name" value="ATP-DEPENDENT HELICASE_NUCLEASE SUBUNIT A"/>
    <property type="match status" value="1"/>
</dbReference>
<dbReference type="Pfam" id="PF13361">
    <property type="entry name" value="UvrD_C"/>
    <property type="match status" value="1"/>
</dbReference>
<dbReference type="GO" id="GO:0008408">
    <property type="term" value="F:3'-5' exonuclease activity"/>
    <property type="evidence" value="ECO:0007669"/>
    <property type="project" value="UniProtKB-UniRule"/>
</dbReference>
<keyword evidence="5 13" id="KW-0347">Helicase</keyword>
<comment type="subunit">
    <text evidence="13">Heterodimer of AddA and AddB/RexB.</text>
</comment>
<dbReference type="CDD" id="cd17932">
    <property type="entry name" value="DEXQc_UvrD"/>
    <property type="match status" value="1"/>
</dbReference>
<dbReference type="GO" id="GO:0000724">
    <property type="term" value="P:double-strand break repair via homologous recombination"/>
    <property type="evidence" value="ECO:0007669"/>
    <property type="project" value="UniProtKB-UniRule"/>
</dbReference>
<dbReference type="InterPro" id="IPR014017">
    <property type="entry name" value="DNA_helicase_UvrD-like_C"/>
</dbReference>
<dbReference type="FunFam" id="3.40.50.300:FF:001196">
    <property type="entry name" value="ATP-dependent helicase/nuclease subunit A"/>
    <property type="match status" value="1"/>
</dbReference>
<feature type="domain" description="UvrD-like helicase ATP-binding" evidence="16">
    <location>
        <begin position="12"/>
        <end position="487"/>
    </location>
</feature>
<gene>
    <name evidence="13 18" type="primary">addA</name>
    <name evidence="18" type="ORF">JGZ69_14255</name>
</gene>
<reference evidence="18 19" key="1">
    <citation type="submission" date="2020-12" db="EMBL/GenBank/DDBJ databases">
        <title>Taxonomic evaluation of the Bacillus sporothermodurans group of bacteria based on whole genome sequences.</title>
        <authorList>
            <person name="Fiedler G."/>
            <person name="Herbstmann A.-D."/>
            <person name="Doll E."/>
            <person name="Wenning M."/>
            <person name="Brinks E."/>
            <person name="Kabisch J."/>
            <person name="Breitenwieser F."/>
            <person name="Lappann M."/>
            <person name="Boehnlein C."/>
            <person name="Franz C."/>
        </authorList>
    </citation>
    <scope>NUCLEOTIDE SEQUENCE [LARGE SCALE GENOMIC DNA]</scope>
    <source>
        <strain evidence="18 19">DSM 10599</strain>
    </source>
</reference>
<dbReference type="Pfam" id="PF00580">
    <property type="entry name" value="UvrD-helicase"/>
    <property type="match status" value="1"/>
</dbReference>
<evidence type="ECO:0000259" key="17">
    <source>
        <dbReference type="PROSITE" id="PS51217"/>
    </source>
</evidence>
<evidence type="ECO:0000256" key="5">
    <source>
        <dbReference type="ARBA" id="ARBA00022806"/>
    </source>
</evidence>
<evidence type="ECO:0000256" key="7">
    <source>
        <dbReference type="ARBA" id="ARBA00022840"/>
    </source>
</evidence>
<dbReference type="InterPro" id="IPR014016">
    <property type="entry name" value="UvrD-like_ATP-bd"/>
</dbReference>
<keyword evidence="2 13" id="KW-0547">Nucleotide-binding</keyword>
<dbReference type="GO" id="GO:0005829">
    <property type="term" value="C:cytosol"/>
    <property type="evidence" value="ECO:0007669"/>
    <property type="project" value="TreeGrafter"/>
</dbReference>
<keyword evidence="8 13" id="KW-0238">DNA-binding</keyword>
<name>A0AB37H7K9_9BACI</name>
<comment type="cofactor">
    <cofactor evidence="13">
        <name>Mg(2+)</name>
        <dbReference type="ChEBI" id="CHEBI:18420"/>
    </cofactor>
</comment>
<dbReference type="KEGG" id="hspo:JGZ69_14255"/>
<keyword evidence="4 13" id="KW-0378">Hydrolase</keyword>
<evidence type="ECO:0000256" key="12">
    <source>
        <dbReference type="ARBA" id="ARBA00048988"/>
    </source>
</evidence>
<evidence type="ECO:0000256" key="13">
    <source>
        <dbReference type="HAMAP-Rule" id="MF_01451"/>
    </source>
</evidence>
<dbReference type="InterPro" id="IPR014152">
    <property type="entry name" value="AddA"/>
</dbReference>
<evidence type="ECO:0000256" key="14">
    <source>
        <dbReference type="PROSITE-ProRule" id="PRU00560"/>
    </source>
</evidence>
<dbReference type="GO" id="GO:0043138">
    <property type="term" value="F:3'-5' DNA helicase activity"/>
    <property type="evidence" value="ECO:0007669"/>
    <property type="project" value="UniProtKB-UniRule"/>
</dbReference>
<keyword evidence="9 13" id="KW-0234">DNA repair</keyword>
<comment type="function">
    <text evidence="13">The heterodimer acts as both an ATP-dependent DNA helicase and an ATP-dependent, dual-direction single-stranded exonuclease. Recognizes the chi site generating a DNA molecule suitable for the initiation of homologous recombination. The AddA nuclease domain is required for chi fragment generation; this subunit has the helicase and 3' -&gt; 5' nuclease activities.</text>
</comment>
<accession>A0AB37H7K9</accession>
<organism evidence="18 19">
    <name type="scientific">Heyndrickxia sporothermodurans</name>
    <dbReference type="NCBI Taxonomy" id="46224"/>
    <lineage>
        <taxon>Bacteria</taxon>
        <taxon>Bacillati</taxon>
        <taxon>Bacillota</taxon>
        <taxon>Bacilli</taxon>
        <taxon>Bacillales</taxon>
        <taxon>Bacillaceae</taxon>
        <taxon>Heyndrickxia</taxon>
    </lineage>
</organism>
<dbReference type="GO" id="GO:0033202">
    <property type="term" value="C:DNA helicase complex"/>
    <property type="evidence" value="ECO:0007669"/>
    <property type="project" value="TreeGrafter"/>
</dbReference>
<proteinExistence type="inferred from homology"/>
<comment type="similarity">
    <text evidence="13">Belongs to the helicase family. AddA subfamily.</text>
</comment>
<evidence type="ECO:0000256" key="9">
    <source>
        <dbReference type="ARBA" id="ARBA00023204"/>
    </source>
</evidence>
<dbReference type="GO" id="GO:0003690">
    <property type="term" value="F:double-stranded DNA binding"/>
    <property type="evidence" value="ECO:0007669"/>
    <property type="project" value="UniProtKB-UniRule"/>
</dbReference>
<dbReference type="FunFam" id="3.40.50.300:FF:001187">
    <property type="entry name" value="ATP-dependent helicase/nuclease subunit A"/>
    <property type="match status" value="1"/>
</dbReference>
<dbReference type="GO" id="GO:0005524">
    <property type="term" value="F:ATP binding"/>
    <property type="evidence" value="ECO:0007669"/>
    <property type="project" value="UniProtKB-UniRule"/>
</dbReference>
<dbReference type="SUPFAM" id="SSF52980">
    <property type="entry name" value="Restriction endonuclease-like"/>
    <property type="match status" value="1"/>
</dbReference>
<evidence type="ECO:0000256" key="1">
    <source>
        <dbReference type="ARBA" id="ARBA00022722"/>
    </source>
</evidence>
<protein>
    <recommendedName>
        <fullName evidence="13">ATP-dependent helicase/nuclease subunit A</fullName>
        <ecNumber evidence="13">3.1.-.-</ecNumber>
        <ecNumber evidence="13">5.6.2.4</ecNumber>
    </recommendedName>
    <alternativeName>
        <fullName evidence="13">ATP-dependent helicase/nuclease AddA</fullName>
    </alternativeName>
    <alternativeName>
        <fullName evidence="13">DNA 3'-5' helicase AddA</fullName>
    </alternativeName>
</protein>
<comment type="catalytic activity">
    <reaction evidence="12 13">
        <text>ATP + H2O = ADP + phosphate + H(+)</text>
        <dbReference type="Rhea" id="RHEA:13065"/>
        <dbReference type="ChEBI" id="CHEBI:15377"/>
        <dbReference type="ChEBI" id="CHEBI:15378"/>
        <dbReference type="ChEBI" id="CHEBI:30616"/>
        <dbReference type="ChEBI" id="CHEBI:43474"/>
        <dbReference type="ChEBI" id="CHEBI:456216"/>
        <dbReference type="EC" id="5.6.2.4"/>
    </reaction>
</comment>
<evidence type="ECO:0000313" key="18">
    <source>
        <dbReference type="EMBL" id="QQX23986.1"/>
    </source>
</evidence>
<evidence type="ECO:0000256" key="11">
    <source>
        <dbReference type="ARBA" id="ARBA00034617"/>
    </source>
</evidence>
<dbReference type="PANTHER" id="PTHR11070">
    <property type="entry name" value="UVRD / RECB / PCRA DNA HELICASE FAMILY MEMBER"/>
    <property type="match status" value="1"/>
</dbReference>
<sequence>MKTFIPSKPQDVTWTDDQWKAIYAKDQNILVAAAAGSGKTAVLVERMIKKIIDDEDSIDVDELLVVTFTNASAAEMRHRIGEAIEKEIVKNPSSSRLRRQLSLLNKASISTLHSFCLEVIRKYYYLIDIDPSFRIADSTEAVLLRDEVLDELFEDEYGKEDNESFFKVVDTFTNDRSDSALQELIQKLYEFSRSHPFPDKWLDDVLTMYHVDEATKIENLPFINILLFDIKLQLQGAKESLEEAYEMTKLPAGPAPRAENYLNDIAIVDRLLQASELSWQDLYDEMNAWSFTRAKSCRGDDFDKQLVKEADDLRKAAKKGLEKLKEEFFSRKPESFLKDMYEMKDVIASLIELTKKYAIRFTNIKKEKGLVDFSDLEHYCLQILMDSESNMESPKPSVAALAYRKQFKEVLVDEYQDTNMVQETILKLVTTDGDYDGNLFMVGDVKQSIYRFRLAEPNLFLSKYNRFSSEGENTGLKIDLSQNFRSRLEVLAGTNYLFKQIMGTKVGEIEYDSQAELVKGAAYPEDEDYPVELVLIDQADESVQSESEEDTENNTDEFDRTELEQSQLEARYMARKIKHLIAEKVPVYNPKTKSYRPIQYRDIVILLRSMPWAPEIMEQFKLEGIPIYADLRTGYFDATEISIMLSLLKVIDNPYQDIPIASVLRSPVCGLDEEELSTIRIHSKHGTFYEAVKNFTIIKPTPENGELHEKLSMFINQLNDWRSLARQGALSELIWQLYRDTHFYDFVGGLPGGKQRQANLRAFYDRARQYEATSFRGLFRFLRFIEKMQERGDDLGTARALSEQEDVVKLMTIHSSKGLEFPVVFVAGLSRKFNMMDINHSYLFDKELGFATKYVNIAKRITYPSLPQLALKRKKKLETISEEMRVLYVALTRAKEKLYLVGSLKNAEKSLNHWGKTLRHTDWLLKDSLRARASNYLDWIGPAIIRHEQSETFGLTNVERNPLIPEDITNHMSRWHIEIINKSSLVESPVEDLENDDTWLENVKEGKTVNFSSSQKNEIFDRLAYKYPYEESTSKRSKQSVSEIKRLYEIRDASASTELLRQVNKPIFNRPRFMREKSLSPAERGTAMHMVMQHLPLNATPTADSIRELLEEMKRKELLTAEQIEVINIEQILSLFSQEIGKMMLAANNIQREVPFSMAIQDKDIYSDYQLNDDTILVQGVIDCIIENDEGIYLLDYKTDGIHDRYKGGFEEAKPILENRYRVQIDIYEKALKQILKKEVAGKYLYFFDGGHLIKM</sequence>
<comment type="catalytic activity">
    <reaction evidence="11 13">
        <text>Couples ATP hydrolysis with the unwinding of duplex DNA by translocating in the 3'-5' direction.</text>
        <dbReference type="EC" id="5.6.2.4"/>
    </reaction>
</comment>
<dbReference type="EC" id="3.1.-.-" evidence="13"/>
<dbReference type="FunFam" id="3.40.50.300:FF:001236">
    <property type="entry name" value="ATP-dependent helicase/nuclease subunit A"/>
    <property type="match status" value="1"/>
</dbReference>
<evidence type="ECO:0000256" key="10">
    <source>
        <dbReference type="ARBA" id="ARBA00023235"/>
    </source>
</evidence>
<keyword evidence="1 13" id="KW-0540">Nuclease</keyword>
<dbReference type="InterPro" id="IPR027417">
    <property type="entry name" value="P-loop_NTPase"/>
</dbReference>
<dbReference type="Gene3D" id="3.40.50.300">
    <property type="entry name" value="P-loop containing nucleotide triphosphate hydrolases"/>
    <property type="match status" value="4"/>
</dbReference>
<dbReference type="Gene3D" id="3.90.320.10">
    <property type="match status" value="1"/>
</dbReference>
<dbReference type="HAMAP" id="MF_01451">
    <property type="entry name" value="AddA"/>
    <property type="match status" value="1"/>
</dbReference>
<dbReference type="PROSITE" id="PS51198">
    <property type="entry name" value="UVRD_HELICASE_ATP_BIND"/>
    <property type="match status" value="1"/>
</dbReference>
<dbReference type="InterPro" id="IPR011604">
    <property type="entry name" value="PDDEXK-like_dom_sf"/>
</dbReference>
<dbReference type="EMBL" id="CP066701">
    <property type="protein sequence ID" value="QQX23986.1"/>
    <property type="molecule type" value="Genomic_DNA"/>
</dbReference>
<evidence type="ECO:0000256" key="6">
    <source>
        <dbReference type="ARBA" id="ARBA00022839"/>
    </source>
</evidence>
<keyword evidence="7 13" id="KW-0067">ATP-binding</keyword>
<feature type="region of interest" description="Disordered" evidence="15">
    <location>
        <begin position="541"/>
        <end position="562"/>
    </location>
</feature>
<evidence type="ECO:0000256" key="15">
    <source>
        <dbReference type="SAM" id="MobiDB-lite"/>
    </source>
</evidence>
<dbReference type="Proteomes" id="UP000595512">
    <property type="component" value="Chromosome"/>
</dbReference>
<dbReference type="Pfam" id="PF12705">
    <property type="entry name" value="PDDEXK_1"/>
    <property type="match status" value="1"/>
</dbReference>
<evidence type="ECO:0000256" key="2">
    <source>
        <dbReference type="ARBA" id="ARBA00022741"/>
    </source>
</evidence>
<dbReference type="CDD" id="cd18807">
    <property type="entry name" value="SF1_C_UvrD"/>
    <property type="match status" value="1"/>
</dbReference>
<evidence type="ECO:0000259" key="16">
    <source>
        <dbReference type="PROSITE" id="PS51198"/>
    </source>
</evidence>
<dbReference type="RefSeq" id="WP_107920873.1">
    <property type="nucleotide sequence ID" value="NZ_CP066701.1"/>
</dbReference>
<dbReference type="InterPro" id="IPR000212">
    <property type="entry name" value="DNA_helicase_UvrD/REP"/>
</dbReference>
<feature type="binding site" evidence="14">
    <location>
        <begin position="33"/>
        <end position="40"/>
    </location>
    <ligand>
        <name>ATP</name>
        <dbReference type="ChEBI" id="CHEBI:30616"/>
    </ligand>
</feature>
<dbReference type="InterPro" id="IPR011335">
    <property type="entry name" value="Restrct_endonuc-II-like"/>
</dbReference>
<feature type="domain" description="UvrD-like helicase C-terminal" evidence="17">
    <location>
        <begin position="524"/>
        <end position="818"/>
    </location>
</feature>
<keyword evidence="10 13" id="KW-0413">Isomerase</keyword>
<dbReference type="AlphaFoldDB" id="A0AB37H7K9"/>
<evidence type="ECO:0000256" key="8">
    <source>
        <dbReference type="ARBA" id="ARBA00023125"/>
    </source>
</evidence>
<keyword evidence="6 13" id="KW-0269">Exonuclease</keyword>
<dbReference type="PROSITE" id="PS51217">
    <property type="entry name" value="UVRD_HELICASE_CTER"/>
    <property type="match status" value="1"/>
</dbReference>
<evidence type="ECO:0000256" key="4">
    <source>
        <dbReference type="ARBA" id="ARBA00022801"/>
    </source>
</evidence>
<dbReference type="SUPFAM" id="SSF52540">
    <property type="entry name" value="P-loop containing nucleoside triphosphate hydrolases"/>
    <property type="match status" value="1"/>
</dbReference>
<keyword evidence="3 13" id="KW-0227">DNA damage</keyword>
<dbReference type="EC" id="5.6.2.4" evidence="13"/>
<dbReference type="NCBIfam" id="TIGR02785">
    <property type="entry name" value="addA_Gpos"/>
    <property type="match status" value="1"/>
</dbReference>
<evidence type="ECO:0000256" key="3">
    <source>
        <dbReference type="ARBA" id="ARBA00022763"/>
    </source>
</evidence>
<feature type="compositionally biased region" description="Acidic residues" evidence="15">
    <location>
        <begin position="546"/>
        <end position="556"/>
    </location>
</feature>
<dbReference type="InterPro" id="IPR038726">
    <property type="entry name" value="PDDEXK_AddAB-type"/>
</dbReference>
<evidence type="ECO:0000313" key="19">
    <source>
        <dbReference type="Proteomes" id="UP000595512"/>
    </source>
</evidence>